<keyword evidence="2" id="KW-1185">Reference proteome</keyword>
<gene>
    <name evidence="1" type="ORF">RPERSI_LOCUS15459</name>
</gene>
<proteinExistence type="predicted"/>
<evidence type="ECO:0000313" key="1">
    <source>
        <dbReference type="EMBL" id="CAG8763036.1"/>
    </source>
</evidence>
<reference evidence="1" key="1">
    <citation type="submission" date="2021-06" db="EMBL/GenBank/DDBJ databases">
        <authorList>
            <person name="Kallberg Y."/>
            <person name="Tangrot J."/>
            <person name="Rosling A."/>
        </authorList>
    </citation>
    <scope>NUCLEOTIDE SEQUENCE</scope>
    <source>
        <strain evidence="1">MA461A</strain>
    </source>
</reference>
<dbReference type="Proteomes" id="UP000789920">
    <property type="component" value="Unassembled WGS sequence"/>
</dbReference>
<sequence length="91" mass="9963">IIQSIDSRNFLSHADYNNLRILHPKPKNLVGSRSLGGENVVETRKFVETEGAVKVGDFEVGGVVEMEGNVGTEGLVRTRDIAGQEVLLEQE</sequence>
<protein>
    <submittedName>
        <fullName evidence="1">643_t:CDS:1</fullName>
    </submittedName>
</protein>
<feature type="non-terminal residue" evidence="1">
    <location>
        <position position="1"/>
    </location>
</feature>
<accession>A0ACA9QTW6</accession>
<feature type="non-terminal residue" evidence="1">
    <location>
        <position position="91"/>
    </location>
</feature>
<organism evidence="1 2">
    <name type="scientific">Racocetra persica</name>
    <dbReference type="NCBI Taxonomy" id="160502"/>
    <lineage>
        <taxon>Eukaryota</taxon>
        <taxon>Fungi</taxon>
        <taxon>Fungi incertae sedis</taxon>
        <taxon>Mucoromycota</taxon>
        <taxon>Glomeromycotina</taxon>
        <taxon>Glomeromycetes</taxon>
        <taxon>Diversisporales</taxon>
        <taxon>Gigasporaceae</taxon>
        <taxon>Racocetra</taxon>
    </lineage>
</organism>
<dbReference type="EMBL" id="CAJVQC010037141">
    <property type="protein sequence ID" value="CAG8763036.1"/>
    <property type="molecule type" value="Genomic_DNA"/>
</dbReference>
<evidence type="ECO:0000313" key="2">
    <source>
        <dbReference type="Proteomes" id="UP000789920"/>
    </source>
</evidence>
<comment type="caution">
    <text evidence="1">The sequence shown here is derived from an EMBL/GenBank/DDBJ whole genome shotgun (WGS) entry which is preliminary data.</text>
</comment>
<name>A0ACA9QTW6_9GLOM</name>